<evidence type="ECO:0000259" key="8">
    <source>
        <dbReference type="PROSITE" id="PS51096"/>
    </source>
</evidence>
<evidence type="ECO:0000256" key="3">
    <source>
        <dbReference type="ARBA" id="ARBA00022490"/>
    </source>
</evidence>
<organism evidence="9 10">
    <name type="scientific">Faecalicoccus pleomorphus</name>
    <dbReference type="NCBI Taxonomy" id="1323"/>
    <lineage>
        <taxon>Bacteria</taxon>
        <taxon>Bacillati</taxon>
        <taxon>Bacillota</taxon>
        <taxon>Erysipelotrichia</taxon>
        <taxon>Erysipelotrichales</taxon>
        <taxon>Erysipelotrichaceae</taxon>
        <taxon>Faecalicoccus</taxon>
    </lineage>
</organism>
<dbReference type="PANTHER" id="PTHR33799">
    <property type="entry name" value="PTS PERMEASE-RELATED-RELATED"/>
    <property type="match status" value="1"/>
</dbReference>
<proteinExistence type="predicted"/>
<dbReference type="InterPro" id="IPR051471">
    <property type="entry name" value="Bacterial_PTS_sugar_comp"/>
</dbReference>
<reference evidence="9 10" key="1">
    <citation type="submission" date="2018-08" db="EMBL/GenBank/DDBJ databases">
        <title>A genome reference for cultivated species of the human gut microbiota.</title>
        <authorList>
            <person name="Zou Y."/>
            <person name="Xue W."/>
            <person name="Luo G."/>
        </authorList>
    </citation>
    <scope>NUCLEOTIDE SEQUENCE [LARGE SCALE GENOMIC DNA]</scope>
    <source>
        <strain evidence="9 10">TF08-11</strain>
    </source>
</reference>
<dbReference type="SUPFAM" id="SSF53062">
    <property type="entry name" value="PTS system fructose IIA component-like"/>
    <property type="match status" value="1"/>
</dbReference>
<dbReference type="PANTHER" id="PTHR33799:SF1">
    <property type="entry name" value="PTS SYSTEM MANNOSE-SPECIFIC EIIAB COMPONENT-RELATED"/>
    <property type="match status" value="1"/>
</dbReference>
<evidence type="ECO:0000256" key="1">
    <source>
        <dbReference type="ARBA" id="ARBA00004496"/>
    </source>
</evidence>
<keyword evidence="5" id="KW-0808">Transferase</keyword>
<evidence type="ECO:0000313" key="10">
    <source>
        <dbReference type="Proteomes" id="UP000260721"/>
    </source>
</evidence>
<evidence type="ECO:0000256" key="6">
    <source>
        <dbReference type="ARBA" id="ARBA00022683"/>
    </source>
</evidence>
<evidence type="ECO:0000256" key="2">
    <source>
        <dbReference type="ARBA" id="ARBA00022448"/>
    </source>
</evidence>
<dbReference type="EMBL" id="QUSK01000030">
    <property type="protein sequence ID" value="RGD73471.1"/>
    <property type="molecule type" value="Genomic_DNA"/>
</dbReference>
<dbReference type="Proteomes" id="UP000260721">
    <property type="component" value="Unassembled WGS sequence"/>
</dbReference>
<dbReference type="PROSITE" id="PS51096">
    <property type="entry name" value="PTS_EIIA_TYPE_4"/>
    <property type="match status" value="1"/>
</dbReference>
<dbReference type="GO" id="GO:0016301">
    <property type="term" value="F:kinase activity"/>
    <property type="evidence" value="ECO:0007669"/>
    <property type="project" value="UniProtKB-KW"/>
</dbReference>
<dbReference type="InterPro" id="IPR033887">
    <property type="entry name" value="PTS_IIA_man"/>
</dbReference>
<dbReference type="InterPro" id="IPR004701">
    <property type="entry name" value="PTS_EIIA_man-typ"/>
</dbReference>
<dbReference type="AlphaFoldDB" id="A0A3E3DW57"/>
<accession>A0A3E3DW57</accession>
<keyword evidence="7" id="KW-0418">Kinase</keyword>
<dbReference type="InterPro" id="IPR036662">
    <property type="entry name" value="PTS_EIIA_man-typ_sf"/>
</dbReference>
<evidence type="ECO:0000256" key="4">
    <source>
        <dbReference type="ARBA" id="ARBA00022597"/>
    </source>
</evidence>
<dbReference type="GO" id="GO:0009401">
    <property type="term" value="P:phosphoenolpyruvate-dependent sugar phosphotransferase system"/>
    <property type="evidence" value="ECO:0007669"/>
    <property type="project" value="UniProtKB-KW"/>
</dbReference>
<comment type="subcellular location">
    <subcellularLocation>
        <location evidence="1">Cytoplasm</location>
    </subcellularLocation>
</comment>
<protein>
    <submittedName>
        <fullName evidence="9">PTS sugar transporter subunit IIA</fullName>
    </submittedName>
</protein>
<name>A0A3E3DW57_9FIRM</name>
<feature type="domain" description="PTS EIIA type-4" evidence="8">
    <location>
        <begin position="14"/>
        <end position="132"/>
    </location>
</feature>
<keyword evidence="2" id="KW-0813">Transport</keyword>
<sequence length="151" mass="17172">MENGRKRYRPMKKNKKILIASHGSLAKGMLSSLNIIIGKVDNIETLCGYLDADFNLEHSIETIMKAQDFDKEELIVCTDMVGGSVNNGFIKFLGKYPFYLVSNVNLPFLIDLILSLDSFQDNTLETKVKEDVFGVKYINPMLQEWTNLEDV</sequence>
<dbReference type="GO" id="GO:0016020">
    <property type="term" value="C:membrane"/>
    <property type="evidence" value="ECO:0007669"/>
    <property type="project" value="InterPro"/>
</dbReference>
<gene>
    <name evidence="9" type="ORF">DXC78_11125</name>
</gene>
<evidence type="ECO:0000256" key="7">
    <source>
        <dbReference type="ARBA" id="ARBA00022777"/>
    </source>
</evidence>
<comment type="caution">
    <text evidence="9">The sequence shown here is derived from an EMBL/GenBank/DDBJ whole genome shotgun (WGS) entry which is preliminary data.</text>
</comment>
<keyword evidence="4 9" id="KW-0762">Sugar transport</keyword>
<dbReference type="GO" id="GO:0005737">
    <property type="term" value="C:cytoplasm"/>
    <property type="evidence" value="ECO:0007669"/>
    <property type="project" value="UniProtKB-SubCell"/>
</dbReference>
<keyword evidence="3" id="KW-0963">Cytoplasm</keyword>
<keyword evidence="6" id="KW-0598">Phosphotransferase system</keyword>
<evidence type="ECO:0000256" key="5">
    <source>
        <dbReference type="ARBA" id="ARBA00022679"/>
    </source>
</evidence>
<dbReference type="Pfam" id="PF03610">
    <property type="entry name" value="EIIA-man"/>
    <property type="match status" value="1"/>
</dbReference>
<evidence type="ECO:0000313" key="9">
    <source>
        <dbReference type="EMBL" id="RGD73471.1"/>
    </source>
</evidence>
<dbReference type="CDD" id="cd00006">
    <property type="entry name" value="PTS_IIA_man"/>
    <property type="match status" value="1"/>
</dbReference>
<dbReference type="Gene3D" id="3.40.50.510">
    <property type="entry name" value="Phosphotransferase system, mannose-type IIA component"/>
    <property type="match status" value="1"/>
</dbReference>